<dbReference type="AlphaFoldDB" id="A0A1N7N2V0"/>
<keyword evidence="5 6" id="KW-0472">Membrane</keyword>
<feature type="transmembrane region" description="Helical" evidence="6">
    <location>
        <begin position="348"/>
        <end position="371"/>
    </location>
</feature>
<keyword evidence="2" id="KW-1003">Cell membrane</keyword>
<evidence type="ECO:0000256" key="5">
    <source>
        <dbReference type="ARBA" id="ARBA00023136"/>
    </source>
</evidence>
<feature type="transmembrane region" description="Helical" evidence="6">
    <location>
        <begin position="27"/>
        <end position="46"/>
    </location>
</feature>
<evidence type="ECO:0000256" key="1">
    <source>
        <dbReference type="ARBA" id="ARBA00004651"/>
    </source>
</evidence>
<dbReference type="RefSeq" id="WP_076516026.1">
    <property type="nucleotide sequence ID" value="NZ_FTOH01000006.1"/>
</dbReference>
<dbReference type="Pfam" id="PF02706">
    <property type="entry name" value="Wzz"/>
    <property type="match status" value="1"/>
</dbReference>
<evidence type="ECO:0000313" key="9">
    <source>
        <dbReference type="Proteomes" id="UP000185639"/>
    </source>
</evidence>
<evidence type="ECO:0000256" key="6">
    <source>
        <dbReference type="SAM" id="Phobius"/>
    </source>
</evidence>
<dbReference type="InterPro" id="IPR050445">
    <property type="entry name" value="Bact_polysacc_biosynth/exp"/>
</dbReference>
<dbReference type="SUPFAM" id="SSF160355">
    <property type="entry name" value="Bacterial polysaccharide co-polymerase-like"/>
    <property type="match status" value="1"/>
</dbReference>
<sequence>MTENMSQQSHDDEIDLFDLIDDVRDKWYWLVGSLLAGIALAIAYVMTATPEYQTEATITEAAPSELLPFSQAALRNRLTLSASVKDVQNNGVEDEPVSLTDEAVFELDAEAAFSSARSVLRSASTRKAFYNFLLSQPDEELLPLISSQALTEEQNLANFLTRFSFSDPGKGDTDTYLTVKFKLGSNAELARDVLNDYIAYGLILHEKRVKNEFERKVHAELELYQTWVDNFRRVYESEKARQIARLEEAAQIAASIGQKKPFYNTNDVVVSSEPPLYMMGEQALRQEAELLRKRSDSPSEDIFVSGLSVVKNSIATLEGIVVDWNEVELVDVDQPALLPLKPAKPKKLLVVALGAVGGAMFGLLAALIAAASARHLRRNERNPLHF</sequence>
<dbReference type="STRING" id="484498.SAMN05421686_106148"/>
<dbReference type="Proteomes" id="UP000185639">
    <property type="component" value="Unassembled WGS sequence"/>
</dbReference>
<dbReference type="GO" id="GO:0005886">
    <property type="term" value="C:plasma membrane"/>
    <property type="evidence" value="ECO:0007669"/>
    <property type="project" value="UniProtKB-SubCell"/>
</dbReference>
<dbReference type="InterPro" id="IPR003856">
    <property type="entry name" value="LPS_length_determ_N"/>
</dbReference>
<proteinExistence type="predicted"/>
<keyword evidence="9" id="KW-1185">Reference proteome</keyword>
<accession>A0A1N7N2V0</accession>
<evidence type="ECO:0000256" key="4">
    <source>
        <dbReference type="ARBA" id="ARBA00022989"/>
    </source>
</evidence>
<dbReference type="OrthoDB" id="7028163at2"/>
<evidence type="ECO:0000313" key="8">
    <source>
        <dbReference type="EMBL" id="SIS92697.1"/>
    </source>
</evidence>
<evidence type="ECO:0000259" key="7">
    <source>
        <dbReference type="Pfam" id="PF02706"/>
    </source>
</evidence>
<reference evidence="9" key="1">
    <citation type="submission" date="2017-01" db="EMBL/GenBank/DDBJ databases">
        <authorList>
            <person name="Varghese N."/>
            <person name="Submissions S."/>
        </authorList>
    </citation>
    <scope>NUCLEOTIDE SEQUENCE [LARGE SCALE GENOMIC DNA]</scope>
    <source>
        <strain evidence="9">DSM 24913</strain>
    </source>
</reference>
<organism evidence="8 9">
    <name type="scientific">Thalassolituus maritimus</name>
    <dbReference type="NCBI Taxonomy" id="484498"/>
    <lineage>
        <taxon>Bacteria</taxon>
        <taxon>Pseudomonadati</taxon>
        <taxon>Pseudomonadota</taxon>
        <taxon>Gammaproteobacteria</taxon>
        <taxon>Oceanospirillales</taxon>
        <taxon>Oceanospirillaceae</taxon>
        <taxon>Thalassolituus</taxon>
    </lineage>
</organism>
<evidence type="ECO:0000256" key="2">
    <source>
        <dbReference type="ARBA" id="ARBA00022475"/>
    </source>
</evidence>
<dbReference type="GO" id="GO:0004713">
    <property type="term" value="F:protein tyrosine kinase activity"/>
    <property type="evidence" value="ECO:0007669"/>
    <property type="project" value="TreeGrafter"/>
</dbReference>
<name>A0A1N7N2V0_9GAMM</name>
<keyword evidence="4 6" id="KW-1133">Transmembrane helix</keyword>
<feature type="domain" description="Polysaccharide chain length determinant N-terminal" evidence="7">
    <location>
        <begin position="12"/>
        <end position="91"/>
    </location>
</feature>
<keyword evidence="3 6" id="KW-0812">Transmembrane</keyword>
<evidence type="ECO:0000256" key="3">
    <source>
        <dbReference type="ARBA" id="ARBA00022692"/>
    </source>
</evidence>
<dbReference type="Gene3D" id="3.30.1890.10">
    <property type="entry name" value="FepE-like"/>
    <property type="match status" value="1"/>
</dbReference>
<dbReference type="PANTHER" id="PTHR32309">
    <property type="entry name" value="TYROSINE-PROTEIN KINASE"/>
    <property type="match status" value="1"/>
</dbReference>
<dbReference type="EMBL" id="FTOH01000006">
    <property type="protein sequence ID" value="SIS92697.1"/>
    <property type="molecule type" value="Genomic_DNA"/>
</dbReference>
<dbReference type="PANTHER" id="PTHR32309:SF13">
    <property type="entry name" value="FERRIC ENTEROBACTIN TRANSPORT PROTEIN FEPE"/>
    <property type="match status" value="1"/>
</dbReference>
<protein>
    <submittedName>
        <fullName evidence="8">Chain length determinant protein (Polysaccharide antigen chain regulator)</fullName>
    </submittedName>
</protein>
<gene>
    <name evidence="8" type="ORF">SAMN05421686_106148</name>
</gene>
<comment type="subcellular location">
    <subcellularLocation>
        <location evidence="1">Cell membrane</location>
        <topology evidence="1">Multi-pass membrane protein</topology>
    </subcellularLocation>
</comment>